<reference evidence="1" key="1">
    <citation type="submission" date="2022-06" db="EMBL/GenBank/DDBJ databases">
        <title>Genome sequence of Phormidium yuhuli AB48 isolated from an industrial photobioreactor environment.</title>
        <authorList>
            <person name="Qiu Y."/>
            <person name="Noonan A.J.C."/>
            <person name="Dofher K."/>
            <person name="Koch M."/>
            <person name="Kieft B."/>
            <person name="Lin X."/>
            <person name="Ziels R.M."/>
            <person name="Hallam S.J."/>
        </authorList>
    </citation>
    <scope>NUCLEOTIDE SEQUENCE</scope>
    <source>
        <strain evidence="1">AB48</strain>
    </source>
</reference>
<dbReference type="SUPFAM" id="SSF54001">
    <property type="entry name" value="Cysteine proteinases"/>
    <property type="match status" value="1"/>
</dbReference>
<dbReference type="RefSeq" id="WP_252662135.1">
    <property type="nucleotide sequence ID" value="NZ_CP098611.1"/>
</dbReference>
<name>A0ABY5AN27_9CYAN</name>
<organism evidence="1 2">
    <name type="scientific">Phormidium yuhuli AB48</name>
    <dbReference type="NCBI Taxonomy" id="2940671"/>
    <lineage>
        <taxon>Bacteria</taxon>
        <taxon>Bacillati</taxon>
        <taxon>Cyanobacteriota</taxon>
        <taxon>Cyanophyceae</taxon>
        <taxon>Oscillatoriophycideae</taxon>
        <taxon>Oscillatoriales</taxon>
        <taxon>Oscillatoriaceae</taxon>
        <taxon>Phormidium</taxon>
        <taxon>Phormidium yuhuli</taxon>
    </lineage>
</organism>
<protein>
    <submittedName>
        <fullName evidence="1">Uncharacterized protein</fullName>
    </submittedName>
</protein>
<evidence type="ECO:0000313" key="2">
    <source>
        <dbReference type="Proteomes" id="UP001056708"/>
    </source>
</evidence>
<accession>A0ABY5AN27</accession>
<keyword evidence="2" id="KW-1185">Reference proteome</keyword>
<dbReference type="Proteomes" id="UP001056708">
    <property type="component" value="Chromosome"/>
</dbReference>
<proteinExistence type="predicted"/>
<dbReference type="InterPro" id="IPR038765">
    <property type="entry name" value="Papain-like_cys_pep_sf"/>
</dbReference>
<dbReference type="EMBL" id="CP098611">
    <property type="protein sequence ID" value="USR90220.1"/>
    <property type="molecule type" value="Genomic_DNA"/>
</dbReference>
<dbReference type="Gene3D" id="3.90.1720.10">
    <property type="entry name" value="endopeptidase domain like (from Nostoc punctiforme)"/>
    <property type="match status" value="1"/>
</dbReference>
<sequence length="221" mass="24093">MGTGAAFGNAFRRESILARYEQHRPQMKTGDVIGFSGNTGFSDVIKWGTGSIYSHVGIVLTASMGGGFGDSVLVVESTTETRHQAASKGGQELIKGVQMNWLSKRTLMYDGSVWWFPLKDPLSPEGRSKMEAWLRETHSQRVPYDNIHVLGAGIKLWERFGLSGPEDLSRLFCSELVTKALQVAGVVDPEINPSRQTPADVVNFLGLDGPVLLKGDSTPVQ</sequence>
<gene>
    <name evidence="1" type="ORF">NEA10_15390</name>
</gene>
<evidence type="ECO:0000313" key="1">
    <source>
        <dbReference type="EMBL" id="USR90220.1"/>
    </source>
</evidence>